<evidence type="ECO:0000313" key="1">
    <source>
        <dbReference type="EMBL" id="CAI4009424.1"/>
    </source>
</evidence>
<dbReference type="EMBL" id="CAMXCT030004524">
    <property type="protein sequence ID" value="CAL4796736.1"/>
    <property type="molecule type" value="Genomic_DNA"/>
</dbReference>
<protein>
    <submittedName>
        <fullName evidence="3">Beta-galactosidase</fullName>
    </submittedName>
</protein>
<organism evidence="1">
    <name type="scientific">Cladocopium goreaui</name>
    <dbReference type="NCBI Taxonomy" id="2562237"/>
    <lineage>
        <taxon>Eukaryota</taxon>
        <taxon>Sar</taxon>
        <taxon>Alveolata</taxon>
        <taxon>Dinophyceae</taxon>
        <taxon>Suessiales</taxon>
        <taxon>Symbiodiniaceae</taxon>
        <taxon>Cladocopium</taxon>
    </lineage>
</organism>
<sequence>MRMRLQGGRAIALVVALVAVMQCPTFIHTAEWLDLADLKSENTLPLITDLGLNVGLGREGLNATSGSCSFIADFGVLDLPLLGLVRSRAGLRYNPLYPRGALELGFRKELRTDKDQGYQLFMGLQSTGDDERLDVLTEIGAIKLFHNARAFYRFLWGFGGPYQEKSGSNNWNQMGSSLGVTQTNLPPNLKGQLTIGWRTGLLDVGLEGGKVLPPMLARRKAQKKNRGLRDNLLDSSPFAAYSLELPKNAEVSWTILPEHEVLEHALHWRSGMDATGGQVVIAAVLEQSLSSPRARLRIGTCYERK</sequence>
<proteinExistence type="predicted"/>
<dbReference type="EMBL" id="CAMXCT020004524">
    <property type="protein sequence ID" value="CAL1162799.1"/>
    <property type="molecule type" value="Genomic_DNA"/>
</dbReference>
<keyword evidence="4" id="KW-1185">Reference proteome</keyword>
<dbReference type="Proteomes" id="UP001152797">
    <property type="component" value="Unassembled WGS sequence"/>
</dbReference>
<dbReference type="EMBL" id="CAMXCT010004524">
    <property type="protein sequence ID" value="CAI4009424.1"/>
    <property type="molecule type" value="Genomic_DNA"/>
</dbReference>
<gene>
    <name evidence="1" type="ORF">C1SCF055_LOCUS34785</name>
</gene>
<evidence type="ECO:0000313" key="2">
    <source>
        <dbReference type="EMBL" id="CAL1162799.1"/>
    </source>
</evidence>
<comment type="caution">
    <text evidence="1">The sequence shown here is derived from an EMBL/GenBank/DDBJ whole genome shotgun (WGS) entry which is preliminary data.</text>
</comment>
<reference evidence="1" key="1">
    <citation type="submission" date="2022-10" db="EMBL/GenBank/DDBJ databases">
        <authorList>
            <person name="Chen Y."/>
            <person name="Dougan E. K."/>
            <person name="Chan C."/>
            <person name="Rhodes N."/>
            <person name="Thang M."/>
        </authorList>
    </citation>
    <scope>NUCLEOTIDE SEQUENCE</scope>
</reference>
<evidence type="ECO:0000313" key="3">
    <source>
        <dbReference type="EMBL" id="CAL4796736.1"/>
    </source>
</evidence>
<dbReference type="OrthoDB" id="442752at2759"/>
<reference evidence="2" key="2">
    <citation type="submission" date="2024-04" db="EMBL/GenBank/DDBJ databases">
        <authorList>
            <person name="Chen Y."/>
            <person name="Shah S."/>
            <person name="Dougan E. K."/>
            <person name="Thang M."/>
            <person name="Chan C."/>
        </authorList>
    </citation>
    <scope>NUCLEOTIDE SEQUENCE [LARGE SCALE GENOMIC DNA]</scope>
</reference>
<accession>A0A9P1DI79</accession>
<dbReference type="AlphaFoldDB" id="A0A9P1DI79"/>
<evidence type="ECO:0000313" key="4">
    <source>
        <dbReference type="Proteomes" id="UP001152797"/>
    </source>
</evidence>
<name>A0A9P1DI79_9DINO</name>